<feature type="binding site" evidence="5">
    <location>
        <begin position="84"/>
        <end position="93"/>
    </location>
    <ligand>
        <name>substrate</name>
    </ligand>
</feature>
<accession>A0A133UN83</accession>
<name>A0A133UN83_9EURY</name>
<comment type="similarity">
    <text evidence="5">Belongs to the OMP decarboxylase family. Type 1 subfamily.</text>
</comment>
<evidence type="ECO:0000256" key="3">
    <source>
        <dbReference type="ARBA" id="ARBA00022975"/>
    </source>
</evidence>
<evidence type="ECO:0000256" key="8">
    <source>
        <dbReference type="RuleBase" id="RU000512"/>
    </source>
</evidence>
<dbReference type="AlphaFoldDB" id="A0A133UN83"/>
<dbReference type="GO" id="GO:0004590">
    <property type="term" value="F:orotidine-5'-phosphate decarboxylase activity"/>
    <property type="evidence" value="ECO:0007669"/>
    <property type="project" value="UniProtKB-UniRule"/>
</dbReference>
<feature type="domain" description="Orotidine 5'-phosphate decarboxylase" evidence="10">
    <location>
        <begin position="20"/>
        <end position="234"/>
    </location>
</feature>
<evidence type="ECO:0000256" key="7">
    <source>
        <dbReference type="PIRSR" id="PIRSR614732-2"/>
    </source>
</evidence>
<dbReference type="GO" id="GO:0006207">
    <property type="term" value="P:'de novo' pyrimidine nucleobase biosynthetic process"/>
    <property type="evidence" value="ECO:0007669"/>
    <property type="project" value="InterPro"/>
</dbReference>
<dbReference type="PANTHER" id="PTHR32119">
    <property type="entry name" value="OROTIDINE 5'-PHOSPHATE DECARBOXYLASE"/>
    <property type="match status" value="1"/>
</dbReference>
<feature type="binding site" evidence="5 7">
    <location>
        <position position="142"/>
    </location>
    <ligand>
        <name>substrate</name>
    </ligand>
</feature>
<keyword evidence="3 5" id="KW-0665">Pyrimidine biosynthesis</keyword>
<keyword evidence="4 5" id="KW-0456">Lyase</keyword>
<dbReference type="InterPro" id="IPR018089">
    <property type="entry name" value="OMPdecase_AS"/>
</dbReference>
<dbReference type="InterPro" id="IPR001754">
    <property type="entry name" value="OMPdeCOase_dom"/>
</dbReference>
<evidence type="ECO:0000256" key="2">
    <source>
        <dbReference type="ARBA" id="ARBA00022793"/>
    </source>
</evidence>
<comment type="caution">
    <text evidence="11">The sequence shown here is derived from an EMBL/GenBank/DDBJ whole genome shotgun (WGS) entry which is preliminary data.</text>
</comment>
<feature type="binding site" evidence="5 7">
    <location>
        <position position="56"/>
    </location>
    <ligand>
        <name>substrate</name>
    </ligand>
</feature>
<dbReference type="UniPathway" id="UPA00070">
    <property type="reaction ID" value="UER00120"/>
</dbReference>
<feature type="region of interest" description="Disordered" evidence="9">
    <location>
        <begin position="228"/>
        <end position="247"/>
    </location>
</feature>
<protein>
    <recommendedName>
        <fullName evidence="5">Orotidine 5'-phosphate decarboxylase</fullName>
        <ecNumber evidence="5">4.1.1.23</ecNumber>
    </recommendedName>
    <alternativeName>
        <fullName evidence="5">OMP decarboxylase</fullName>
        <shortName evidence="5">OMPDCase</shortName>
        <shortName evidence="5">OMPdecase</shortName>
    </alternativeName>
</protein>
<dbReference type="InterPro" id="IPR047595">
    <property type="entry name" value="OMPdecase_arc"/>
</dbReference>
<comment type="subunit">
    <text evidence="5">Homodimer.</text>
</comment>
<proteinExistence type="inferred from homology"/>
<evidence type="ECO:0000256" key="9">
    <source>
        <dbReference type="SAM" id="MobiDB-lite"/>
    </source>
</evidence>
<reference evidence="11 12" key="1">
    <citation type="journal article" date="2016" name="Sci. Rep.">
        <title>Metabolic traits of an uncultured archaeal lineage -MSBL1- from brine pools of the Red Sea.</title>
        <authorList>
            <person name="Mwirichia R."/>
            <person name="Alam I."/>
            <person name="Rashid M."/>
            <person name="Vinu M."/>
            <person name="Ba-Alawi W."/>
            <person name="Anthony Kamau A."/>
            <person name="Kamanda Ngugi D."/>
            <person name="Goker M."/>
            <person name="Klenk H.P."/>
            <person name="Bajic V."/>
            <person name="Stingl U."/>
        </authorList>
    </citation>
    <scope>NUCLEOTIDE SEQUENCE [LARGE SCALE GENOMIC DNA]</scope>
    <source>
        <strain evidence="11">SCGC-AAA259E19</strain>
    </source>
</reference>
<dbReference type="NCBIfam" id="TIGR01740">
    <property type="entry name" value="pyrF"/>
    <property type="match status" value="1"/>
</dbReference>
<dbReference type="PATRIC" id="fig|1698264.3.peg.1743"/>
<organism evidence="11 12">
    <name type="scientific">candidate division MSBL1 archaeon SCGC-AAA259E19</name>
    <dbReference type="NCBI Taxonomy" id="1698264"/>
    <lineage>
        <taxon>Archaea</taxon>
        <taxon>Methanobacteriati</taxon>
        <taxon>Methanobacteriota</taxon>
        <taxon>candidate division MSBL1</taxon>
    </lineage>
</organism>
<keyword evidence="2 5" id="KW-0210">Decarboxylase</keyword>
<evidence type="ECO:0000256" key="6">
    <source>
        <dbReference type="PIRSR" id="PIRSR614732-1"/>
    </source>
</evidence>
<dbReference type="InterPro" id="IPR013785">
    <property type="entry name" value="Aldolase_TIM"/>
</dbReference>
<dbReference type="HAMAP" id="MF_01200_A">
    <property type="entry name" value="OMPdecase_type1_A"/>
    <property type="match status" value="1"/>
</dbReference>
<dbReference type="GO" id="GO:0044205">
    <property type="term" value="P:'de novo' UMP biosynthetic process"/>
    <property type="evidence" value="ECO:0007669"/>
    <property type="project" value="UniProtKB-UniRule"/>
</dbReference>
<keyword evidence="12" id="KW-1185">Reference proteome</keyword>
<dbReference type="InterPro" id="IPR014732">
    <property type="entry name" value="OMPdecase"/>
</dbReference>
<evidence type="ECO:0000256" key="5">
    <source>
        <dbReference type="HAMAP-Rule" id="MF_01200"/>
    </source>
</evidence>
<dbReference type="CDD" id="cd04725">
    <property type="entry name" value="OMP_decarboxylase_like"/>
    <property type="match status" value="1"/>
</dbReference>
<dbReference type="Gene3D" id="3.20.20.70">
    <property type="entry name" value="Aldolase class I"/>
    <property type="match status" value="1"/>
</dbReference>
<dbReference type="InterPro" id="IPR011060">
    <property type="entry name" value="RibuloseP-bd_barrel"/>
</dbReference>
<dbReference type="PANTHER" id="PTHR32119:SF2">
    <property type="entry name" value="OROTIDINE 5'-PHOSPHATE DECARBOXYLASE"/>
    <property type="match status" value="1"/>
</dbReference>
<sequence>MVGERFRSQLTEKSRENNSKLILALDVAEGDVEKEGIDKKYLNILAKAKDSIAAVKIGYPLVLETNLEILTRAKKRGKVPVIADFKIADIPYTNRQITRSAYRAGADGVIAHAFVGQDSLEAVVQATREEGGRGVIVLPAMSHEGGKMFIQPVSNKMLELAKKVKATGIIGPATRPEDVENLRTKAGKDLLIFTPGIGAQGAMPGDAIRCGADYEIVGRAIYTSENPKKEAEKIRKKINKRTENLSR</sequence>
<gene>
    <name evidence="5" type="primary">pyrF</name>
    <name evidence="11" type="ORF">AKJ65_01035</name>
</gene>
<dbReference type="NCBIfam" id="NF010386">
    <property type="entry name" value="PRK13813.1"/>
    <property type="match status" value="1"/>
</dbReference>
<dbReference type="EC" id="4.1.1.23" evidence="5"/>
<feature type="binding site" evidence="5">
    <location>
        <begin position="195"/>
        <end position="205"/>
    </location>
    <ligand>
        <name>substrate</name>
    </ligand>
</feature>
<feature type="active site" description="Proton donor" evidence="5">
    <location>
        <position position="86"/>
    </location>
</feature>
<evidence type="ECO:0000256" key="1">
    <source>
        <dbReference type="ARBA" id="ARBA00004861"/>
    </source>
</evidence>
<dbReference type="Pfam" id="PF00215">
    <property type="entry name" value="OMPdecase"/>
    <property type="match status" value="1"/>
</dbReference>
<feature type="active site" description="For OMPdecase activity" evidence="6">
    <location>
        <position position="89"/>
    </location>
</feature>
<comment type="pathway">
    <text evidence="1 5 8">Pyrimidine metabolism; UMP biosynthesis via de novo pathway; UMP from orotate: step 2/2.</text>
</comment>
<dbReference type="SUPFAM" id="SSF51366">
    <property type="entry name" value="Ribulose-phoshate binding barrel"/>
    <property type="match status" value="1"/>
</dbReference>
<feature type="binding site" evidence="5">
    <location>
        <position position="26"/>
    </location>
    <ligand>
        <name>substrate</name>
    </ligand>
</feature>
<evidence type="ECO:0000313" key="11">
    <source>
        <dbReference type="EMBL" id="KXA95698.1"/>
    </source>
</evidence>
<dbReference type="PROSITE" id="PS00156">
    <property type="entry name" value="OMPDECASE"/>
    <property type="match status" value="1"/>
</dbReference>
<dbReference type="SMART" id="SM00934">
    <property type="entry name" value="OMPdecase"/>
    <property type="match status" value="1"/>
</dbReference>
<feature type="binding site" evidence="5 7">
    <location>
        <position position="218"/>
    </location>
    <ligand>
        <name>substrate</name>
    </ligand>
</feature>
<comment type="catalytic activity">
    <reaction evidence="5 8">
        <text>orotidine 5'-phosphate + H(+) = UMP + CO2</text>
        <dbReference type="Rhea" id="RHEA:11596"/>
        <dbReference type="ChEBI" id="CHEBI:15378"/>
        <dbReference type="ChEBI" id="CHEBI:16526"/>
        <dbReference type="ChEBI" id="CHEBI:57538"/>
        <dbReference type="ChEBI" id="CHEBI:57865"/>
        <dbReference type="EC" id="4.1.1.23"/>
    </reaction>
</comment>
<dbReference type="Proteomes" id="UP000070284">
    <property type="component" value="Unassembled WGS sequence"/>
</dbReference>
<evidence type="ECO:0000256" key="4">
    <source>
        <dbReference type="ARBA" id="ARBA00023239"/>
    </source>
</evidence>
<dbReference type="GO" id="GO:0005829">
    <property type="term" value="C:cytosol"/>
    <property type="evidence" value="ECO:0007669"/>
    <property type="project" value="TreeGrafter"/>
</dbReference>
<evidence type="ECO:0000313" key="12">
    <source>
        <dbReference type="Proteomes" id="UP000070284"/>
    </source>
</evidence>
<dbReference type="EMBL" id="LHXO01000008">
    <property type="protein sequence ID" value="KXA95698.1"/>
    <property type="molecule type" value="Genomic_DNA"/>
</dbReference>
<feature type="active site" description="For OMPdecase activity" evidence="6">
    <location>
        <position position="86"/>
    </location>
</feature>
<evidence type="ECO:0000259" key="10">
    <source>
        <dbReference type="SMART" id="SM00934"/>
    </source>
</evidence>
<feature type="active site" description="For OMPdecase activity" evidence="6">
    <location>
        <position position="84"/>
    </location>
</feature>
<comment type="function">
    <text evidence="5">Catalyzes the decarboxylation of orotidine 5'-monophosphate (OMP) to uridine 5'-monophosphate (UMP).</text>
</comment>
<feature type="binding site" evidence="5 7">
    <location>
        <position position="219"/>
    </location>
    <ligand>
        <name>substrate</name>
    </ligand>
</feature>